<accession>G4TFY0</accession>
<evidence type="ECO:0000259" key="6">
    <source>
        <dbReference type="PROSITE" id="PS50865"/>
    </source>
</evidence>
<dbReference type="InParanoid" id="G4TFY0"/>
<evidence type="ECO:0000256" key="5">
    <source>
        <dbReference type="SAM" id="MobiDB-lite"/>
    </source>
</evidence>
<keyword evidence="1" id="KW-0479">Metal-binding</keyword>
<evidence type="ECO:0000256" key="3">
    <source>
        <dbReference type="ARBA" id="ARBA00022833"/>
    </source>
</evidence>
<name>G4TFY0_SERID</name>
<dbReference type="Pfam" id="PF01753">
    <property type="entry name" value="zf-MYND"/>
    <property type="match status" value="1"/>
</dbReference>
<dbReference type="OrthoDB" id="245563at2759"/>
<dbReference type="EMBL" id="CAFZ01000076">
    <property type="protein sequence ID" value="CCA70223.1"/>
    <property type="molecule type" value="Genomic_DNA"/>
</dbReference>
<keyword evidence="3" id="KW-0862">Zinc</keyword>
<gene>
    <name evidence="7" type="ORF">PIIN_04162</name>
</gene>
<proteinExistence type="predicted"/>
<dbReference type="AlphaFoldDB" id="G4TFY0"/>
<reference evidence="7 8" key="1">
    <citation type="journal article" date="2011" name="PLoS Pathog.">
        <title>Endophytic Life Strategies Decoded by Genome and Transcriptome Analyses of the Mutualistic Root Symbiont Piriformospora indica.</title>
        <authorList>
            <person name="Zuccaro A."/>
            <person name="Lahrmann U."/>
            <person name="Guldener U."/>
            <person name="Langen G."/>
            <person name="Pfiffi S."/>
            <person name="Biedenkopf D."/>
            <person name="Wong P."/>
            <person name="Samans B."/>
            <person name="Grimm C."/>
            <person name="Basiewicz M."/>
            <person name="Murat C."/>
            <person name="Martin F."/>
            <person name="Kogel K.H."/>
        </authorList>
    </citation>
    <scope>NUCLEOTIDE SEQUENCE [LARGE SCALE GENOMIC DNA]</scope>
    <source>
        <strain evidence="7 8">DSM 11827</strain>
    </source>
</reference>
<keyword evidence="8" id="KW-1185">Reference proteome</keyword>
<dbReference type="HOGENOM" id="CLU_765287_0_0_1"/>
<sequence>MSHSSPPHASIPRHPTKPSDPIDDAQLFNFSDEDGPIQLSDGTLRCKHALEVCAVCNIDYTFMREILDDDSGFIDSDESMMYLPEEEEFYYMPDMSSNGTRCDICGQPAAVACTECEESLYCSPEHRQLDAQNHASKCNSITTKVEFVVVGTSNKLSDGLSGATSHKYDTSQPSQLQEASDLLKSSKPLSILLIVDSPTTTNDTNLLKLFVTSVKDHGTTVIIAPTTMKAASNAELENIFTEFGLNWKLGQVSNDKITLSPHIAAGVSKIQTSQAQGLAEFLRRSVSVFLPHTYTTEALQITNVSTNEAVYLSSQALADIAGKDSVEAVSAFASVGKGWVGYIGDTSLEGWSEFVVKAMLGL</sequence>
<evidence type="ECO:0000256" key="2">
    <source>
        <dbReference type="ARBA" id="ARBA00022771"/>
    </source>
</evidence>
<evidence type="ECO:0000313" key="8">
    <source>
        <dbReference type="Proteomes" id="UP000007148"/>
    </source>
</evidence>
<dbReference type="GO" id="GO:0008270">
    <property type="term" value="F:zinc ion binding"/>
    <property type="evidence" value="ECO:0007669"/>
    <property type="project" value="UniProtKB-KW"/>
</dbReference>
<evidence type="ECO:0000313" key="7">
    <source>
        <dbReference type="EMBL" id="CCA70223.1"/>
    </source>
</evidence>
<dbReference type="InterPro" id="IPR002893">
    <property type="entry name" value="Znf_MYND"/>
</dbReference>
<feature type="region of interest" description="Disordered" evidence="5">
    <location>
        <begin position="1"/>
        <end position="23"/>
    </location>
</feature>
<evidence type="ECO:0000256" key="4">
    <source>
        <dbReference type="PROSITE-ProRule" id="PRU00134"/>
    </source>
</evidence>
<feature type="domain" description="MYND-type" evidence="6">
    <location>
        <begin position="102"/>
        <end position="138"/>
    </location>
</feature>
<dbReference type="PROSITE" id="PS01360">
    <property type="entry name" value="ZF_MYND_1"/>
    <property type="match status" value="1"/>
</dbReference>
<dbReference type="PROSITE" id="PS50865">
    <property type="entry name" value="ZF_MYND_2"/>
    <property type="match status" value="1"/>
</dbReference>
<protein>
    <recommendedName>
        <fullName evidence="6">MYND-type domain-containing protein</fullName>
    </recommendedName>
</protein>
<keyword evidence="2 4" id="KW-0863">Zinc-finger</keyword>
<dbReference type="Proteomes" id="UP000007148">
    <property type="component" value="Unassembled WGS sequence"/>
</dbReference>
<dbReference type="Gene3D" id="6.10.140.2220">
    <property type="match status" value="1"/>
</dbReference>
<dbReference type="SUPFAM" id="SSF144232">
    <property type="entry name" value="HIT/MYND zinc finger-like"/>
    <property type="match status" value="1"/>
</dbReference>
<organism evidence="7 8">
    <name type="scientific">Serendipita indica (strain DSM 11827)</name>
    <name type="common">Root endophyte fungus</name>
    <name type="synonym">Piriformospora indica</name>
    <dbReference type="NCBI Taxonomy" id="1109443"/>
    <lineage>
        <taxon>Eukaryota</taxon>
        <taxon>Fungi</taxon>
        <taxon>Dikarya</taxon>
        <taxon>Basidiomycota</taxon>
        <taxon>Agaricomycotina</taxon>
        <taxon>Agaricomycetes</taxon>
        <taxon>Sebacinales</taxon>
        <taxon>Serendipitaceae</taxon>
        <taxon>Serendipita</taxon>
    </lineage>
</organism>
<evidence type="ECO:0000256" key="1">
    <source>
        <dbReference type="ARBA" id="ARBA00022723"/>
    </source>
</evidence>
<comment type="caution">
    <text evidence="7">The sequence shown here is derived from an EMBL/GenBank/DDBJ whole genome shotgun (WGS) entry which is preliminary data.</text>
</comment>